<proteinExistence type="predicted"/>
<evidence type="ECO:0000313" key="3">
    <source>
        <dbReference type="Proteomes" id="UP000016800"/>
    </source>
</evidence>
<sequence>MASCCFPPLRPRGKATLQSWSRSYHSAVARFTTIDRRGMPISCDTGIMIGEPDENFVYVEPEVGNAIRSAIIHQLGSGAFNHSEALPLQFNHDSKHFSYMSISSITNPDANNMLESLPFPRIDIRQNLGQPESKISSATLWLSGNWHAITLDGTPEEAFERTSRESASKLKGALERLKHS</sequence>
<dbReference type="STRING" id="1279085.S0EM36"/>
<dbReference type="AlphaFoldDB" id="S0EM36"/>
<dbReference type="Proteomes" id="UP000016800">
    <property type="component" value="Chromosome XI"/>
</dbReference>
<feature type="region of interest" description="Disordered" evidence="1">
    <location>
        <begin position="157"/>
        <end position="180"/>
    </location>
</feature>
<evidence type="ECO:0000313" key="2">
    <source>
        <dbReference type="EMBL" id="CCT76093.1"/>
    </source>
</evidence>
<dbReference type="RefSeq" id="XP_023438139.1">
    <property type="nucleotide sequence ID" value="XM_023570523.1"/>
</dbReference>
<dbReference type="EMBL" id="HF679033">
    <property type="protein sequence ID" value="CCT76093.1"/>
    <property type="molecule type" value="Genomic_DNA"/>
</dbReference>
<dbReference type="HOGENOM" id="CLU_128319_0_0_1"/>
<accession>S0EM36</accession>
<dbReference type="GeneID" id="35405067"/>
<name>S0EM36_GIBF5</name>
<reference evidence="3" key="1">
    <citation type="journal article" date="2013" name="PLoS Pathog.">
        <title>Deciphering the cryptic genome: genome-wide analyses of the rice pathogen Fusarium fujikuroi reveal complex regulation of secondary metabolism and novel metabolites.</title>
        <authorList>
            <person name="Wiemann P."/>
            <person name="Sieber C.M."/>
            <person name="von Bargen K.W."/>
            <person name="Studt L."/>
            <person name="Niehaus E.M."/>
            <person name="Espino J.J."/>
            <person name="Huss K."/>
            <person name="Michielse C.B."/>
            <person name="Albermann S."/>
            <person name="Wagner D."/>
            <person name="Bergner S.V."/>
            <person name="Connolly L.R."/>
            <person name="Fischer A."/>
            <person name="Reuter G."/>
            <person name="Kleigrewe K."/>
            <person name="Bald T."/>
            <person name="Wingfield B.D."/>
            <person name="Ophir R."/>
            <person name="Freeman S."/>
            <person name="Hippler M."/>
            <person name="Smith K.M."/>
            <person name="Brown D.W."/>
            <person name="Proctor R.H."/>
            <person name="Munsterkotter M."/>
            <person name="Freitag M."/>
            <person name="Humpf H.U."/>
            <person name="Guldener U."/>
            <person name="Tudzynski B."/>
        </authorList>
    </citation>
    <scope>NUCLEOTIDE SEQUENCE [LARGE SCALE GENOMIC DNA]</scope>
    <source>
        <strain evidence="3">CBS 195.34 / IMI 58289 / NRRL A-6831</strain>
    </source>
</reference>
<organism evidence="2 3">
    <name type="scientific">Gibberella fujikuroi (strain CBS 195.34 / IMI 58289 / NRRL A-6831)</name>
    <name type="common">Bakanae and foot rot disease fungus</name>
    <name type="synonym">Fusarium fujikuroi</name>
    <dbReference type="NCBI Taxonomy" id="1279085"/>
    <lineage>
        <taxon>Eukaryota</taxon>
        <taxon>Fungi</taxon>
        <taxon>Dikarya</taxon>
        <taxon>Ascomycota</taxon>
        <taxon>Pezizomycotina</taxon>
        <taxon>Sordariomycetes</taxon>
        <taxon>Hypocreomycetidae</taxon>
        <taxon>Hypocreales</taxon>
        <taxon>Nectriaceae</taxon>
        <taxon>Fusarium</taxon>
        <taxon>Fusarium fujikuroi species complex</taxon>
    </lineage>
</organism>
<gene>
    <name evidence="2" type="ORF">FFUJ_11606</name>
</gene>
<evidence type="ECO:0000256" key="1">
    <source>
        <dbReference type="SAM" id="MobiDB-lite"/>
    </source>
</evidence>
<keyword evidence="3" id="KW-1185">Reference proteome</keyword>
<feature type="compositionally biased region" description="Basic and acidic residues" evidence="1">
    <location>
        <begin position="158"/>
        <end position="180"/>
    </location>
</feature>
<protein>
    <submittedName>
        <fullName evidence="2">Uncharacterized protein</fullName>
    </submittedName>
</protein>
<dbReference type="VEuPathDB" id="FungiDB:FFUJ_11606"/>